<sequence>MMAVSISTGAGTSYHYDEGDDGHCYLMILVLGTGGLLKLPETGYRLYVRPGDKLIKKLS</sequence>
<gene>
    <name evidence="1" type="ORF">EJ02DRAFT_426952</name>
</gene>
<dbReference type="EMBL" id="ML976155">
    <property type="protein sequence ID" value="KAF1937081.1"/>
    <property type="molecule type" value="Genomic_DNA"/>
</dbReference>
<reference evidence="1" key="1">
    <citation type="journal article" date="2020" name="Stud. Mycol.">
        <title>101 Dothideomycetes genomes: a test case for predicting lifestyles and emergence of pathogens.</title>
        <authorList>
            <person name="Haridas S."/>
            <person name="Albert R."/>
            <person name="Binder M."/>
            <person name="Bloem J."/>
            <person name="Labutti K."/>
            <person name="Salamov A."/>
            <person name="Andreopoulos B."/>
            <person name="Baker S."/>
            <person name="Barry K."/>
            <person name="Bills G."/>
            <person name="Bluhm B."/>
            <person name="Cannon C."/>
            <person name="Castanera R."/>
            <person name="Culley D."/>
            <person name="Daum C."/>
            <person name="Ezra D."/>
            <person name="Gonzalez J."/>
            <person name="Henrissat B."/>
            <person name="Kuo A."/>
            <person name="Liang C."/>
            <person name="Lipzen A."/>
            <person name="Lutzoni F."/>
            <person name="Magnuson J."/>
            <person name="Mondo S."/>
            <person name="Nolan M."/>
            <person name="Ohm R."/>
            <person name="Pangilinan J."/>
            <person name="Park H.-J."/>
            <person name="Ramirez L."/>
            <person name="Alfaro M."/>
            <person name="Sun H."/>
            <person name="Tritt A."/>
            <person name="Yoshinaga Y."/>
            <person name="Zwiers L.-H."/>
            <person name="Turgeon B."/>
            <person name="Goodwin S."/>
            <person name="Spatafora J."/>
            <person name="Crous P."/>
            <person name="Grigoriev I."/>
        </authorList>
    </citation>
    <scope>NUCLEOTIDE SEQUENCE</scope>
    <source>
        <strain evidence="1">CBS 161.51</strain>
    </source>
</reference>
<dbReference type="OrthoDB" id="3802778at2759"/>
<dbReference type="AlphaFoldDB" id="A0A6A5S8S1"/>
<keyword evidence="2" id="KW-1185">Reference proteome</keyword>
<organism evidence="1 2">
    <name type="scientific">Clathrospora elynae</name>
    <dbReference type="NCBI Taxonomy" id="706981"/>
    <lineage>
        <taxon>Eukaryota</taxon>
        <taxon>Fungi</taxon>
        <taxon>Dikarya</taxon>
        <taxon>Ascomycota</taxon>
        <taxon>Pezizomycotina</taxon>
        <taxon>Dothideomycetes</taxon>
        <taxon>Pleosporomycetidae</taxon>
        <taxon>Pleosporales</taxon>
        <taxon>Diademaceae</taxon>
        <taxon>Clathrospora</taxon>
    </lineage>
</organism>
<dbReference type="Proteomes" id="UP000800038">
    <property type="component" value="Unassembled WGS sequence"/>
</dbReference>
<evidence type="ECO:0000313" key="2">
    <source>
        <dbReference type="Proteomes" id="UP000800038"/>
    </source>
</evidence>
<protein>
    <recommendedName>
        <fullName evidence="3">Cupin 2 conserved barrel domain-containing protein</fullName>
    </recommendedName>
</protein>
<proteinExistence type="predicted"/>
<evidence type="ECO:0000313" key="1">
    <source>
        <dbReference type="EMBL" id="KAF1937081.1"/>
    </source>
</evidence>
<accession>A0A6A5S8S1</accession>
<evidence type="ECO:0008006" key="3">
    <source>
        <dbReference type="Google" id="ProtNLM"/>
    </source>
</evidence>
<name>A0A6A5S8S1_9PLEO</name>